<dbReference type="CDD" id="cd00118">
    <property type="entry name" value="LysM"/>
    <property type="match status" value="4"/>
</dbReference>
<dbReference type="KEGG" id="fin:KQS_06500"/>
<accession>H8XPI6</accession>
<dbReference type="PANTHER" id="PTHR33734">
    <property type="entry name" value="LYSM DOMAIN-CONTAINING GPI-ANCHORED PROTEIN 2"/>
    <property type="match status" value="1"/>
</dbReference>
<evidence type="ECO:0000259" key="3">
    <source>
        <dbReference type="PROSITE" id="PS51782"/>
    </source>
</evidence>
<feature type="domain" description="HTH cro/C1-type" evidence="2">
    <location>
        <begin position="94"/>
        <end position="110"/>
    </location>
</feature>
<dbReference type="InterPro" id="IPR018392">
    <property type="entry name" value="LysM"/>
</dbReference>
<dbReference type="eggNOG" id="COG0683">
    <property type="taxonomic scope" value="Bacteria"/>
</dbReference>
<dbReference type="GO" id="GO:0008932">
    <property type="term" value="F:lytic endotransglycosylase activity"/>
    <property type="evidence" value="ECO:0007669"/>
    <property type="project" value="TreeGrafter"/>
</dbReference>
<evidence type="ECO:0000313" key="4">
    <source>
        <dbReference type="EMBL" id="CCG53260.1"/>
    </source>
</evidence>
<evidence type="ECO:0000313" key="5">
    <source>
        <dbReference type="Proteomes" id="UP000007599"/>
    </source>
</evidence>
<keyword evidence="1" id="KW-0732">Signal</keyword>
<dbReference type="OrthoDB" id="2149800at2"/>
<dbReference type="InterPro" id="IPR001387">
    <property type="entry name" value="Cro/C1-type_HTH"/>
</dbReference>
<dbReference type="Gene3D" id="3.40.50.2300">
    <property type="match status" value="2"/>
</dbReference>
<dbReference type="CDD" id="cd06268">
    <property type="entry name" value="PBP1_ABC_transporter_LIVBP-like"/>
    <property type="match status" value="1"/>
</dbReference>
<feature type="signal peptide" evidence="1">
    <location>
        <begin position="1"/>
        <end position="22"/>
    </location>
</feature>
<name>H8XPI6_FLAIG</name>
<feature type="chain" id="PRO_5003616753" evidence="1">
    <location>
        <begin position="23"/>
        <end position="640"/>
    </location>
</feature>
<dbReference type="HOGENOM" id="CLU_028261_0_0_10"/>
<proteinExistence type="predicted"/>
<sequence>MRKLLFTGIFTFTLGIAGFAQAKHTVVKGETLYSISKKYKVTPEDLIKLNPEVKDGVKENSVLVIPSANKNVSSNTIATKPVLNKFEYVVQQGETLYSISRKLNVSVDELLKNNPTAKDGISAGQSLTYSAVKKYVSTETLTSVKKDLPSLYTIQAEETKYSVSKKFGVSIAELEELNPHIKNAFEIGMQIRLNKNVSLPKSNTATSENVVINSGKTMNYTVQQGETLYAISRKFGISVEEITKRNPNALQGLTSGTILVLPEKKEIDATIQSDSVNGVKKKLNLLATVNKTKERNLVLLMPFNINRIENDSSKTKLEYLKSDKFLNITLDFYAGALKAIDSAKVLGLPIKVKVYDAESSKYSSNVTSIIKNNNFSNVDVVIGPFTNAFVESAGEVLSDKNIPIISPLMKDAGKGGKNVFYAMPSEDIQREELIAYLKSKSDAIFSIHSSARTSLCAYIANKTTGIKSFSFNEKGTFDFATFKTQLVKGKKNFVILDSDKIMQVLSVVNNLISLKKEFDIQLVITEFNDAFDFEDVTVKKLASLKLLYPSAIKENDSKEAQYFAMAYRKDNKVMPNQYATRGFDVTFDAILRMCQDNGFLDTISEIQTEQIESQFNYVNNNNRGVYMMYYNDDLTIKQAQ</sequence>
<feature type="domain" description="LysM" evidence="3">
    <location>
        <begin position="86"/>
        <end position="129"/>
    </location>
</feature>
<dbReference type="InterPro" id="IPR028082">
    <property type="entry name" value="Peripla_BP_I"/>
</dbReference>
<organism evidence="4 5">
    <name type="scientific">Flavobacterium indicum (strain DSM 17447 / CIP 109464 / GPTSA100-9)</name>
    <dbReference type="NCBI Taxonomy" id="1094466"/>
    <lineage>
        <taxon>Bacteria</taxon>
        <taxon>Pseudomonadati</taxon>
        <taxon>Bacteroidota</taxon>
        <taxon>Flavobacteriia</taxon>
        <taxon>Flavobacteriales</taxon>
        <taxon>Flavobacteriaceae</taxon>
        <taxon>Flavobacterium</taxon>
    </lineage>
</organism>
<dbReference type="Proteomes" id="UP000007599">
    <property type="component" value="Chromosome I"/>
</dbReference>
<dbReference type="RefSeq" id="WP_014388385.1">
    <property type="nucleotide sequence ID" value="NC_017025.1"/>
</dbReference>
<dbReference type="SUPFAM" id="SSF54106">
    <property type="entry name" value="LysM domain"/>
    <property type="match status" value="4"/>
</dbReference>
<dbReference type="AlphaFoldDB" id="H8XPI6"/>
<dbReference type="EMBL" id="HE774682">
    <property type="protein sequence ID" value="CCG53260.1"/>
    <property type="molecule type" value="Genomic_DNA"/>
</dbReference>
<dbReference type="SMART" id="SM00257">
    <property type="entry name" value="LysM"/>
    <property type="match status" value="4"/>
</dbReference>
<reference evidence="4 5" key="1">
    <citation type="journal article" date="2012" name="J. Bacteriol.">
        <title>Complete Genome Sequence of Flavobacterium indicum GPSTA100-9T, Isolated from Warm Spring Water.</title>
        <authorList>
            <person name="Barbier P."/>
            <person name="Houel A."/>
            <person name="Loux V."/>
            <person name="Poulain J."/>
            <person name="Bernardet J.F."/>
            <person name="Touchon M."/>
            <person name="Duchaud E."/>
        </authorList>
    </citation>
    <scope>NUCLEOTIDE SEQUENCE [LARGE SCALE GENOMIC DNA]</scope>
    <source>
        <strain evidence="5">DSM 17447 / CIP 109464 / GPTSA100-9</strain>
    </source>
</reference>
<dbReference type="PROSITE" id="PS50943">
    <property type="entry name" value="HTH_CROC1"/>
    <property type="match status" value="1"/>
</dbReference>
<dbReference type="Pfam" id="PF01476">
    <property type="entry name" value="LysM"/>
    <property type="match status" value="4"/>
</dbReference>
<dbReference type="PATRIC" id="fig|1094466.5.peg.1277"/>
<protein>
    <submittedName>
        <fullName evidence="4">LysM domain protein</fullName>
    </submittedName>
</protein>
<gene>
    <name evidence="4" type="ordered locus">KQS_06500</name>
</gene>
<keyword evidence="5" id="KW-1185">Reference proteome</keyword>
<dbReference type="eggNOG" id="COG1388">
    <property type="taxonomic scope" value="Bacteria"/>
</dbReference>
<reference evidence="5" key="2">
    <citation type="submission" date="2012-03" db="EMBL/GenBank/DDBJ databases">
        <title>Complete genome sequence of Flavobacterium indicum GPTSA100-9T, isolated from warm spring water.</title>
        <authorList>
            <person name="Barbier P."/>
            <person name="Houel A."/>
            <person name="Loux V."/>
            <person name="Poulain J."/>
            <person name="Bernardet J.-F."/>
            <person name="Touchon M."/>
            <person name="Duchaud E."/>
        </authorList>
    </citation>
    <scope>NUCLEOTIDE SEQUENCE [LARGE SCALE GENOMIC DNA]</scope>
    <source>
        <strain evidence="5">DSM 17447 / CIP 109464 / GPTSA100-9</strain>
    </source>
</reference>
<feature type="domain" description="LysM" evidence="3">
    <location>
        <begin position="22"/>
        <end position="65"/>
    </location>
</feature>
<dbReference type="PROSITE" id="PS51782">
    <property type="entry name" value="LYSM"/>
    <property type="match status" value="4"/>
</dbReference>
<feature type="domain" description="LysM" evidence="3">
    <location>
        <begin position="150"/>
        <end position="193"/>
    </location>
</feature>
<dbReference type="PANTHER" id="PTHR33734:SF22">
    <property type="entry name" value="MEMBRANE-BOUND LYTIC MUREIN TRANSGLYCOSYLASE D"/>
    <property type="match status" value="1"/>
</dbReference>
<feature type="domain" description="LysM" evidence="3">
    <location>
        <begin position="218"/>
        <end position="261"/>
    </location>
</feature>
<dbReference type="Gene3D" id="3.10.350.10">
    <property type="entry name" value="LysM domain"/>
    <property type="match status" value="4"/>
</dbReference>
<dbReference type="STRING" id="1094466.KQS_06500"/>
<evidence type="ECO:0000259" key="2">
    <source>
        <dbReference type="PROSITE" id="PS50943"/>
    </source>
</evidence>
<evidence type="ECO:0000256" key="1">
    <source>
        <dbReference type="SAM" id="SignalP"/>
    </source>
</evidence>
<dbReference type="SUPFAM" id="SSF53822">
    <property type="entry name" value="Periplasmic binding protein-like I"/>
    <property type="match status" value="1"/>
</dbReference>
<dbReference type="InterPro" id="IPR036779">
    <property type="entry name" value="LysM_dom_sf"/>
</dbReference>